<gene>
    <name evidence="4" type="ORF">C1O66_14070</name>
</gene>
<dbReference type="InterPro" id="IPR011009">
    <property type="entry name" value="Kinase-like_dom_sf"/>
</dbReference>
<sequence>MRAALPMTTIAWPNPQRRDAFQSWLKQLPTELSLQPASLREANADASSRRYLRLDDAAGRSYIVMDAPPESNDVRPFVRIAAEMAGHGLHAPQVIAADEAQGFLLLSDLGASTYLPVLLKAQAEGDSASIQPLMRAASQALVQWQLQMDARLLPVYDEAFVRRELQIFAEWCVQKEYGQQWNEIQLKWWEHSCQVLVQNMLEQPQVAMHRDYMVRNLMVCGEQSPGILDFQDAVRGPIAYDLASLLRDAFISWDEEQELDWAIRYWEQARKAGLPVNEDFGEFWRQVEWCGLQRHLKILGLFCRLKHRDGKPRYAEDLPRLFAYAIKVSTRYVQLSPLTHLLQDLQGGMVDTGFTLR</sequence>
<organism evidence="4 5">
    <name type="scientific">Kinneretia aquatilis</name>
    <dbReference type="NCBI Taxonomy" id="2070761"/>
    <lineage>
        <taxon>Bacteria</taxon>
        <taxon>Pseudomonadati</taxon>
        <taxon>Pseudomonadota</taxon>
        <taxon>Betaproteobacteria</taxon>
        <taxon>Burkholderiales</taxon>
        <taxon>Sphaerotilaceae</taxon>
        <taxon>Roseateles</taxon>
    </lineage>
</organism>
<dbReference type="SUPFAM" id="SSF56112">
    <property type="entry name" value="Protein kinase-like (PK-like)"/>
    <property type="match status" value="1"/>
</dbReference>
<dbReference type="OrthoDB" id="9809275at2"/>
<keyword evidence="5" id="KW-1185">Reference proteome</keyword>
<dbReference type="Pfam" id="PF01636">
    <property type="entry name" value="APH"/>
    <property type="match status" value="1"/>
</dbReference>
<evidence type="ECO:0000313" key="4">
    <source>
        <dbReference type="EMBL" id="PND38537.1"/>
    </source>
</evidence>
<feature type="domain" description="Aminoglycoside phosphotransferase" evidence="3">
    <location>
        <begin position="39"/>
        <end position="265"/>
    </location>
</feature>
<keyword evidence="4" id="KW-0808">Transferase</keyword>
<accession>A0A2N8KYK7</accession>
<evidence type="ECO:0000313" key="5">
    <source>
        <dbReference type="Proteomes" id="UP000235916"/>
    </source>
</evidence>
<dbReference type="Gene3D" id="3.90.1200.10">
    <property type="match status" value="1"/>
</dbReference>
<dbReference type="AlphaFoldDB" id="A0A2N8KYK7"/>
<dbReference type="GO" id="GO:0016740">
    <property type="term" value="F:transferase activity"/>
    <property type="evidence" value="ECO:0007669"/>
    <property type="project" value="UniProtKB-KW"/>
</dbReference>
<dbReference type="Gene3D" id="3.30.200.20">
    <property type="entry name" value="Phosphorylase Kinase, domain 1"/>
    <property type="match status" value="1"/>
</dbReference>
<evidence type="ECO:0000256" key="2">
    <source>
        <dbReference type="ARBA" id="ARBA00022840"/>
    </source>
</evidence>
<dbReference type="Proteomes" id="UP000235916">
    <property type="component" value="Unassembled WGS sequence"/>
</dbReference>
<protein>
    <submittedName>
        <fullName evidence="4">Aminoglycoside phosphotransferase</fullName>
    </submittedName>
</protein>
<dbReference type="EMBL" id="POSP01000003">
    <property type="protein sequence ID" value="PND38537.1"/>
    <property type="molecule type" value="Genomic_DNA"/>
</dbReference>
<comment type="caution">
    <text evidence="4">The sequence shown here is derived from an EMBL/GenBank/DDBJ whole genome shotgun (WGS) entry which is preliminary data.</text>
</comment>
<reference evidence="4 5" key="1">
    <citation type="submission" date="2018-01" db="EMBL/GenBank/DDBJ databases">
        <title>Draft genome sequence of Paucibacter aquatile CR182 isolated from freshwater of the Nakdong River.</title>
        <authorList>
            <person name="Choi A."/>
            <person name="Chung E.J."/>
        </authorList>
    </citation>
    <scope>NUCLEOTIDE SEQUENCE [LARGE SCALE GENOMIC DNA]</scope>
    <source>
        <strain evidence="4 5">CR182</strain>
    </source>
</reference>
<keyword evidence="1" id="KW-0547">Nucleotide-binding</keyword>
<dbReference type="GO" id="GO:0005524">
    <property type="term" value="F:ATP binding"/>
    <property type="evidence" value="ECO:0007669"/>
    <property type="project" value="UniProtKB-KW"/>
</dbReference>
<evidence type="ECO:0000259" key="3">
    <source>
        <dbReference type="Pfam" id="PF01636"/>
    </source>
</evidence>
<dbReference type="InterPro" id="IPR002575">
    <property type="entry name" value="Aminoglycoside_PTrfase"/>
</dbReference>
<dbReference type="PANTHER" id="PTHR33540">
    <property type="entry name" value="TRNA THREONYLCARBAMOYLADENOSINE BIOSYNTHESIS PROTEIN TSAE"/>
    <property type="match status" value="1"/>
</dbReference>
<proteinExistence type="predicted"/>
<dbReference type="PANTHER" id="PTHR33540:SF1">
    <property type="entry name" value="N-ACETYLMURAMATE_N-ACETYLGLUCOSAMINE KINASE"/>
    <property type="match status" value="1"/>
</dbReference>
<name>A0A2N8KYK7_9BURK</name>
<keyword evidence="2" id="KW-0067">ATP-binding</keyword>
<evidence type="ECO:0000256" key="1">
    <source>
        <dbReference type="ARBA" id="ARBA00022741"/>
    </source>
</evidence>